<dbReference type="InterPro" id="IPR018073">
    <property type="entry name" value="Prot_inh_cystat_CS"/>
</dbReference>
<comment type="caution">
    <text evidence="2">The sequence shown here is derived from an EMBL/GenBank/DDBJ whole genome shotgun (WGS) entry which is preliminary data.</text>
</comment>
<dbReference type="AlphaFoldDB" id="A0A8S1PF32"/>
<dbReference type="EMBL" id="CAJJDN010000076">
    <property type="protein sequence ID" value="CAD8101767.1"/>
    <property type="molecule type" value="Genomic_DNA"/>
</dbReference>
<organism evidence="2 3">
    <name type="scientific">Paramecium sonneborni</name>
    <dbReference type="NCBI Taxonomy" id="65129"/>
    <lineage>
        <taxon>Eukaryota</taxon>
        <taxon>Sar</taxon>
        <taxon>Alveolata</taxon>
        <taxon>Ciliophora</taxon>
        <taxon>Intramacronucleata</taxon>
        <taxon>Oligohymenophorea</taxon>
        <taxon>Peniculida</taxon>
        <taxon>Parameciidae</taxon>
        <taxon>Paramecium</taxon>
    </lineage>
</organism>
<name>A0A8S1PF32_9CILI</name>
<proteinExistence type="predicted"/>
<reference evidence="2" key="1">
    <citation type="submission" date="2021-01" db="EMBL/GenBank/DDBJ databases">
        <authorList>
            <consortium name="Genoscope - CEA"/>
            <person name="William W."/>
        </authorList>
    </citation>
    <scope>NUCLEOTIDE SEQUENCE</scope>
</reference>
<accession>A0A8S1PF32</accession>
<gene>
    <name evidence="2" type="ORF">PSON_ATCC_30995.1.T0760165</name>
</gene>
<dbReference type="PANTHER" id="PTHR12319:SF2">
    <property type="entry name" value="CYSTATIN-LIKE PROTEIN-RELATED"/>
    <property type="match status" value="1"/>
</dbReference>
<dbReference type="Proteomes" id="UP000692954">
    <property type="component" value="Unassembled WGS sequence"/>
</dbReference>
<evidence type="ECO:0000313" key="3">
    <source>
        <dbReference type="Proteomes" id="UP000692954"/>
    </source>
</evidence>
<sequence>MKTLFLITLILCYANCSLETIGLRHKLSQIIQEHQQSLQQDKQMSGGWIKQPLDEFVQQNNNIINSSLEAVEEKYHPLKDEYTYEKLLQVTTQVVAGINYKVLVQYEKDNSKRIFEVQQYVVPWNPSANSITKVEEIVSSNQ</sequence>
<evidence type="ECO:0000256" key="1">
    <source>
        <dbReference type="SAM" id="SignalP"/>
    </source>
</evidence>
<dbReference type="OrthoDB" id="294562at2759"/>
<keyword evidence="3" id="KW-1185">Reference proteome</keyword>
<evidence type="ECO:0000313" key="2">
    <source>
        <dbReference type="EMBL" id="CAD8101767.1"/>
    </source>
</evidence>
<dbReference type="PANTHER" id="PTHR12319">
    <property type="entry name" value="CYSTATIN-RELATED"/>
    <property type="match status" value="1"/>
</dbReference>
<protein>
    <submittedName>
        <fullName evidence="2">Uncharacterized protein</fullName>
    </submittedName>
</protein>
<dbReference type="PROSITE" id="PS00287">
    <property type="entry name" value="CYSTATIN"/>
    <property type="match status" value="1"/>
</dbReference>
<dbReference type="InterPro" id="IPR053128">
    <property type="entry name" value="Cystatin-like"/>
</dbReference>
<feature type="chain" id="PRO_5035816809" evidence="1">
    <location>
        <begin position="19"/>
        <end position="142"/>
    </location>
</feature>
<keyword evidence="1" id="KW-0732">Signal</keyword>
<feature type="signal peptide" evidence="1">
    <location>
        <begin position="1"/>
        <end position="18"/>
    </location>
</feature>